<gene>
    <name evidence="1" type="ORF">EKD16_06210</name>
</gene>
<sequence length="141" mass="15986">MAENPWAWQDGRNPYRATPFQILDLAPDTLGRAAVHARIRRRRQRVSRAPERNPLFGEQLAVADVNEAAEQIQDPRGRLLAELRTHRPERSEGRSRFAERVAGIEPPAAPEPPAAVRAQDLVRLAPEPVPRSFPRMWPHGE</sequence>
<dbReference type="AlphaFoldDB" id="A0A4P6PZ73"/>
<dbReference type="RefSeq" id="WP_131097478.1">
    <property type="nucleotide sequence ID" value="NZ_CP036455.1"/>
</dbReference>
<dbReference type="KEGG" id="strr:EKD16_06210"/>
<name>A0A4P6PZ73_9ACTN</name>
<organism evidence="1 2">
    <name type="scientific">Streptomonospora litoralis</name>
    <dbReference type="NCBI Taxonomy" id="2498135"/>
    <lineage>
        <taxon>Bacteria</taxon>
        <taxon>Bacillati</taxon>
        <taxon>Actinomycetota</taxon>
        <taxon>Actinomycetes</taxon>
        <taxon>Streptosporangiales</taxon>
        <taxon>Nocardiopsidaceae</taxon>
        <taxon>Streptomonospora</taxon>
    </lineage>
</organism>
<proteinExistence type="predicted"/>
<reference evidence="1 2" key="1">
    <citation type="submission" date="2019-02" db="EMBL/GenBank/DDBJ databases">
        <authorList>
            <person name="Khodamoradi S."/>
            <person name="Hahnke R.L."/>
            <person name="Kaempfer P."/>
            <person name="Schumann P."/>
            <person name="Rohde M."/>
            <person name="Steinert M."/>
            <person name="Luzhetskyy A."/>
            <person name="Wink J."/>
            <person name="Ruckert C."/>
        </authorList>
    </citation>
    <scope>NUCLEOTIDE SEQUENCE [LARGE SCALE GENOMIC DNA]</scope>
    <source>
        <strain evidence="1 2">M2</strain>
    </source>
</reference>
<protein>
    <submittedName>
        <fullName evidence="1">Uncharacterized protein</fullName>
    </submittedName>
</protein>
<dbReference type="OrthoDB" id="4350440at2"/>
<evidence type="ECO:0000313" key="2">
    <source>
        <dbReference type="Proteomes" id="UP000292235"/>
    </source>
</evidence>
<keyword evidence="2" id="KW-1185">Reference proteome</keyword>
<dbReference type="Proteomes" id="UP000292235">
    <property type="component" value="Chromosome"/>
</dbReference>
<accession>A0A4P6PZ73</accession>
<evidence type="ECO:0000313" key="1">
    <source>
        <dbReference type="EMBL" id="QBI53040.1"/>
    </source>
</evidence>
<dbReference type="EMBL" id="CP036455">
    <property type="protein sequence ID" value="QBI53040.1"/>
    <property type="molecule type" value="Genomic_DNA"/>
</dbReference>